<name>A0A0J7J1J5_9FLAO</name>
<dbReference type="Proteomes" id="UP000035900">
    <property type="component" value="Unassembled WGS sequence"/>
</dbReference>
<sequence>MKKMITFCFLLGSIFLFAQFIDPKISLQKDWQTSATFKGKVAGQPITMYLEYLGHSGWHDKVFTVKGWYYYDKYKQKIPLMGFYNGNLMLYNFDSEQGFKQISDEESFCWTSPCPEFSNYNEFLQISQGSGKSQNGKMKHNGKQYRIQIFKDDLDITLRNEWLNLPNGKKYNLRRVLDEYGGNEIISTFEDKKENRILFYFERDSNFNKQGFCGASEPETGYRILTFDKHWKIRKFQVYSTNSCLANVFYHKEYKTKYDFVKAFFVVYENTLNLLVLNLKNATFSSTVMRYNYDPSQHMWVW</sequence>
<accession>A0A0J7J1J5</accession>
<dbReference type="STRING" id="1304281.ACM44_03600"/>
<comment type="caution">
    <text evidence="2">The sequence shown here is derived from an EMBL/GenBank/DDBJ whole genome shotgun (WGS) entry which is preliminary data.</text>
</comment>
<dbReference type="RefSeq" id="WP_048498737.1">
    <property type="nucleotide sequence ID" value="NZ_LFNG01000004.1"/>
</dbReference>
<reference evidence="2 3" key="1">
    <citation type="journal article" date="2004" name="Int. J. Syst. Evol. Microbiol.">
        <title>Kaistella koreensis gen. nov., sp. nov., a novel member of the Chryseobacterium-Bergeyella-Riemerella branch.</title>
        <authorList>
            <person name="Kim M.K."/>
            <person name="Im W.T."/>
            <person name="Shin Y.K."/>
            <person name="Lim J.H."/>
            <person name="Kim S.H."/>
            <person name="Lee B.C."/>
            <person name="Park M.Y."/>
            <person name="Lee K.Y."/>
            <person name="Lee S.T."/>
        </authorList>
    </citation>
    <scope>NUCLEOTIDE SEQUENCE [LARGE SCALE GENOMIC DNA]</scope>
    <source>
        <strain evidence="2 3">CCUG 49689</strain>
    </source>
</reference>
<dbReference type="AlphaFoldDB" id="A0A0J7J1J5"/>
<evidence type="ECO:0000313" key="3">
    <source>
        <dbReference type="Proteomes" id="UP000035900"/>
    </source>
</evidence>
<dbReference type="OrthoDB" id="5826911at2"/>
<gene>
    <name evidence="2" type="ORF">ACM44_03600</name>
</gene>
<protein>
    <submittedName>
        <fullName evidence="2">Uncharacterized protein</fullName>
    </submittedName>
</protein>
<dbReference type="EMBL" id="LFNG01000004">
    <property type="protein sequence ID" value="KMQ72112.1"/>
    <property type="molecule type" value="Genomic_DNA"/>
</dbReference>
<keyword evidence="3" id="KW-1185">Reference proteome</keyword>
<feature type="signal peptide" evidence="1">
    <location>
        <begin position="1"/>
        <end position="18"/>
    </location>
</feature>
<evidence type="ECO:0000256" key="1">
    <source>
        <dbReference type="SAM" id="SignalP"/>
    </source>
</evidence>
<evidence type="ECO:0000313" key="2">
    <source>
        <dbReference type="EMBL" id="KMQ72112.1"/>
    </source>
</evidence>
<keyword evidence="1" id="KW-0732">Signal</keyword>
<feature type="chain" id="PRO_5005289449" evidence="1">
    <location>
        <begin position="19"/>
        <end position="302"/>
    </location>
</feature>
<proteinExistence type="predicted"/>
<organism evidence="2 3">
    <name type="scientific">Chryseobacterium koreense CCUG 49689</name>
    <dbReference type="NCBI Taxonomy" id="1304281"/>
    <lineage>
        <taxon>Bacteria</taxon>
        <taxon>Pseudomonadati</taxon>
        <taxon>Bacteroidota</taxon>
        <taxon>Flavobacteriia</taxon>
        <taxon>Flavobacteriales</taxon>
        <taxon>Weeksellaceae</taxon>
        <taxon>Chryseobacterium group</taxon>
        <taxon>Chryseobacterium</taxon>
    </lineage>
</organism>
<dbReference type="PATRIC" id="fig|1304281.5.peg.774"/>